<comment type="subcellular location">
    <subcellularLocation>
        <location evidence="1">Cytoplasmic vesicle</location>
        <location evidence="1">Secretory vesicle</location>
    </subcellularLocation>
</comment>
<dbReference type="PROSITE" id="PS50240">
    <property type="entry name" value="TRYPSIN_DOM"/>
    <property type="match status" value="2"/>
</dbReference>
<evidence type="ECO:0000256" key="10">
    <source>
        <dbReference type="RuleBase" id="RU363034"/>
    </source>
</evidence>
<feature type="disulfide bond" evidence="9">
    <location>
        <begin position="381"/>
        <end position="408"/>
    </location>
</feature>
<dbReference type="PANTHER" id="PTHR24252:SF18">
    <property type="entry name" value="OVOCHYMASE 1"/>
    <property type="match status" value="1"/>
</dbReference>
<evidence type="ECO:0000259" key="12">
    <source>
        <dbReference type="PROSITE" id="PS01180"/>
    </source>
</evidence>
<keyword evidence="3" id="KW-0677">Repeat</keyword>
<dbReference type="InterPro" id="IPR000859">
    <property type="entry name" value="CUB_dom"/>
</dbReference>
<dbReference type="CTD" id="341350"/>
<comment type="caution">
    <text evidence="9">Lacks conserved residue(s) required for the propagation of feature annotation.</text>
</comment>
<feature type="chain" id="PRO_5026841869" evidence="11">
    <location>
        <begin position="21"/>
        <end position="1105"/>
    </location>
</feature>
<evidence type="ECO:0000256" key="9">
    <source>
        <dbReference type="PROSITE-ProRule" id="PRU00059"/>
    </source>
</evidence>
<dbReference type="InterPro" id="IPR018114">
    <property type="entry name" value="TRYPSIN_HIS"/>
</dbReference>
<evidence type="ECO:0000256" key="4">
    <source>
        <dbReference type="ARBA" id="ARBA00022801"/>
    </source>
</evidence>
<feature type="domain" description="Peptidase S1" evidence="13">
    <location>
        <begin position="7"/>
        <end position="244"/>
    </location>
</feature>
<reference evidence="15" key="1">
    <citation type="submission" date="2025-08" db="UniProtKB">
        <authorList>
            <consortium name="RefSeq"/>
        </authorList>
    </citation>
    <scope>IDENTIFICATION</scope>
    <source>
        <tissue evidence="15">Lung</tissue>
    </source>
</reference>
<dbReference type="InterPro" id="IPR035914">
    <property type="entry name" value="Sperma_CUB_dom_sf"/>
</dbReference>
<dbReference type="GO" id="GO:0004252">
    <property type="term" value="F:serine-type endopeptidase activity"/>
    <property type="evidence" value="ECO:0007669"/>
    <property type="project" value="InterPro"/>
</dbReference>
<keyword evidence="14" id="KW-1185">Reference proteome</keyword>
<dbReference type="SUPFAM" id="SSF49854">
    <property type="entry name" value="Spermadhesin, CUB domain"/>
    <property type="match status" value="5"/>
</dbReference>
<dbReference type="SUPFAM" id="SSF50494">
    <property type="entry name" value="Trypsin-like serine proteases"/>
    <property type="match status" value="2"/>
</dbReference>
<dbReference type="AlphaFoldDB" id="A0A6J3CLY6"/>
<dbReference type="FunFam" id="2.40.10.10:FF:000003">
    <property type="entry name" value="Transmembrane serine protease 3"/>
    <property type="match status" value="1"/>
</dbReference>
<evidence type="ECO:0000256" key="8">
    <source>
        <dbReference type="ARBA" id="ARBA00024195"/>
    </source>
</evidence>
<dbReference type="FunFam" id="2.60.120.290:FF:000005">
    <property type="entry name" value="Procollagen C-endopeptidase enhancer 1"/>
    <property type="match status" value="1"/>
</dbReference>
<protein>
    <submittedName>
        <fullName evidence="15">Ovochymase-1</fullName>
    </submittedName>
</protein>
<dbReference type="InterPro" id="IPR009003">
    <property type="entry name" value="Peptidase_S1_PA"/>
</dbReference>
<evidence type="ECO:0000256" key="7">
    <source>
        <dbReference type="ARBA" id="ARBA00023329"/>
    </source>
</evidence>
<sequence>MIFGLILVSLKLGRFHICGGSLVREDVVITAAHCVVNLEQKLLKSLVVTVGEHHLQRVDRQEQSIPVLHVFIHPGFNQLHYMDCDVAVLHLQHPARLGDEVQPICLPHRDEDFEAGMLCVTSGWGKVSEGAGALAPVLQEVELPLIDSPTCSALLRAMDLPPVQGSMLCAGFPDGGRDACKGDSGGPLACLRTGGTWTLAGVVSWGVGCARGWDASRRSTTARGSPGVFSRVAALMDFIAQHMAAAAVPSPLPVPDQCSPQGTLVFGESGRVWYPQSPEDDYPNNSLCTWNITVPEEKIILIYFTKLDVEYRVGCDCDYVSLYSSRRELISKVCGNVFPAPLLIESDQATITFVSDGSNAGRGFELTFTAVHKESEAGSGCGSVAMLEEEGKIDSANYPGLYPRNTKCHWLIEAPVEYAVKLEFEDFALELSPGCIYDAVTVYSDAEEENQLANLCGFSTPKPVLSPGNTMLVHFESDGENNFRGFRAQLTFILSEEAGREDSGLATAPVLPLRDVPLDSCGLPPVIPWWLFKRVSGAEEACPHCWPWHAALNFLGDYQCSGVVISPTWILTAAHCVQPSNKPLHWTVTAGDHDRALRESTEQVRQVKTIVVHPHFDVVSYDSDIALVQLDIPLEYNAAVRPACLPNSTETLSSSYLCTASGWGITEEDGGQAKRLQQMQVPVLENEICERNYYFGHPGGITAGMLCAGFVSVGGQDPCQGGSGGPLVCRKENGPFILYGVASWGVGCASPKKPGVYSRVRIFLDWIRLTMKECVSEVELEEPRGFISAPSSSGYVGSPECSWILRVSPKGMAKIMVKHLSIRTSLNCQEEFLGIYEESQGGRKEIAVLCGTLISPVILWSPGPMVKVAFRSVSPAAFSIEYLMLTVQGQKPGNIQESPKKISSELSRCKDAILTDREGKIQSPGYPMRYTNATSSCHWRIIAPLKSIIRLEVLDFWTERNLSNCHGQLMVYEGFGLTKELLGNFCGDASIYPVKSRGSVMTVTFTSRAEAALKGFLLAYQMIFPEQSLEPGNTTDADKASLCGQRKSFSVFSSSSFLTLHFKTDESVGYRGFKILFEELYLQPTQSNLEDGSQSQTVVAVEIEY</sequence>
<dbReference type="Pfam" id="PF00431">
    <property type="entry name" value="CUB"/>
    <property type="match status" value="4"/>
</dbReference>
<keyword evidence="6 9" id="KW-1015">Disulfide bond</keyword>
<feature type="signal peptide" evidence="11">
    <location>
        <begin position="1"/>
        <end position="20"/>
    </location>
</feature>
<evidence type="ECO:0000256" key="1">
    <source>
        <dbReference type="ARBA" id="ARBA00004398"/>
    </source>
</evidence>
<dbReference type="PRINTS" id="PR00722">
    <property type="entry name" value="CHYMOTRYPSIN"/>
</dbReference>
<dbReference type="PROSITE" id="PS00134">
    <property type="entry name" value="TRYPSIN_HIS"/>
    <property type="match status" value="2"/>
</dbReference>
<comment type="similarity">
    <text evidence="8">Belongs to the peptidase S1 family. CLIP subfamily.</text>
</comment>
<feature type="domain" description="CUB" evidence="12">
    <location>
        <begin position="381"/>
        <end position="493"/>
    </location>
</feature>
<evidence type="ECO:0000313" key="14">
    <source>
        <dbReference type="Proteomes" id="UP000504639"/>
    </source>
</evidence>
<dbReference type="GeneID" id="116487028"/>
<keyword evidence="7" id="KW-0968">Cytoplasmic vesicle</keyword>
<dbReference type="InterPro" id="IPR043504">
    <property type="entry name" value="Peptidase_S1_PA_chymotrypsin"/>
</dbReference>
<evidence type="ECO:0000256" key="2">
    <source>
        <dbReference type="ARBA" id="ARBA00022670"/>
    </source>
</evidence>
<keyword evidence="2 10" id="KW-0645">Protease</keyword>
<gene>
    <name evidence="15" type="primary">OVCH1</name>
</gene>
<dbReference type="CDD" id="cd00041">
    <property type="entry name" value="CUB"/>
    <property type="match status" value="4"/>
</dbReference>
<dbReference type="FunFam" id="2.60.120.290:FF:000013">
    <property type="entry name" value="Membrane frizzled-related protein"/>
    <property type="match status" value="1"/>
</dbReference>
<dbReference type="PROSITE" id="PS00135">
    <property type="entry name" value="TRYPSIN_SER"/>
    <property type="match status" value="1"/>
</dbReference>
<dbReference type="SMART" id="SM00020">
    <property type="entry name" value="Tryp_SPc"/>
    <property type="match status" value="2"/>
</dbReference>
<dbReference type="GO" id="GO:0009566">
    <property type="term" value="P:fertilization"/>
    <property type="evidence" value="ECO:0007669"/>
    <property type="project" value="UniProtKB-ARBA"/>
</dbReference>
<proteinExistence type="inferred from homology"/>
<dbReference type="InterPro" id="IPR001314">
    <property type="entry name" value="Peptidase_S1A"/>
</dbReference>
<dbReference type="RefSeq" id="XP_032039460.1">
    <property type="nucleotide sequence ID" value="XM_032183569.1"/>
</dbReference>
<evidence type="ECO:0000256" key="5">
    <source>
        <dbReference type="ARBA" id="ARBA00022825"/>
    </source>
</evidence>
<keyword evidence="11" id="KW-0732">Signal</keyword>
<feature type="domain" description="CUB" evidence="12">
    <location>
        <begin position="774"/>
        <end position="885"/>
    </location>
</feature>
<dbReference type="Proteomes" id="UP000504639">
    <property type="component" value="Chromosome 1"/>
</dbReference>
<evidence type="ECO:0000313" key="15">
    <source>
        <dbReference type="RefSeq" id="XP_032039460.1"/>
    </source>
</evidence>
<dbReference type="SMART" id="SM00042">
    <property type="entry name" value="CUB"/>
    <property type="match status" value="4"/>
</dbReference>
<dbReference type="FunFam" id="2.40.10.10:FF:000002">
    <property type="entry name" value="Transmembrane protease serine"/>
    <property type="match status" value="1"/>
</dbReference>
<dbReference type="PROSITE" id="PS01180">
    <property type="entry name" value="CUB"/>
    <property type="match status" value="4"/>
</dbReference>
<feature type="disulfide bond" evidence="9">
    <location>
        <begin position="774"/>
        <end position="801"/>
    </location>
</feature>
<feature type="domain" description="CUB" evidence="12">
    <location>
        <begin position="258"/>
        <end position="371"/>
    </location>
</feature>
<dbReference type="FunFam" id="2.40.10.10:FF:000068">
    <property type="entry name" value="transmembrane protease serine 2"/>
    <property type="match status" value="1"/>
</dbReference>
<dbReference type="KEGG" id="aful:116487028"/>
<evidence type="ECO:0000256" key="6">
    <source>
        <dbReference type="ARBA" id="ARBA00023157"/>
    </source>
</evidence>
<accession>A0A6J3CLY6</accession>
<dbReference type="PANTHER" id="PTHR24252">
    <property type="entry name" value="ACROSIN-RELATED"/>
    <property type="match status" value="1"/>
</dbReference>
<feature type="domain" description="Peptidase S1" evidence="13">
    <location>
        <begin position="535"/>
        <end position="772"/>
    </location>
</feature>
<dbReference type="InParanoid" id="A0A6J3CLY6"/>
<evidence type="ECO:0000256" key="11">
    <source>
        <dbReference type="SAM" id="SignalP"/>
    </source>
</evidence>
<dbReference type="CDD" id="cd00190">
    <property type="entry name" value="Tryp_SPc"/>
    <property type="match status" value="2"/>
</dbReference>
<dbReference type="Gene3D" id="2.40.10.10">
    <property type="entry name" value="Trypsin-like serine proteases"/>
    <property type="match status" value="2"/>
</dbReference>
<feature type="domain" description="CUB" evidence="12">
    <location>
        <begin position="909"/>
        <end position="1023"/>
    </location>
</feature>
<keyword evidence="4 10" id="KW-0378">Hydrolase</keyword>
<evidence type="ECO:0000256" key="3">
    <source>
        <dbReference type="ARBA" id="ARBA00022737"/>
    </source>
</evidence>
<keyword evidence="5 10" id="KW-0720">Serine protease</keyword>
<evidence type="ECO:0000259" key="13">
    <source>
        <dbReference type="PROSITE" id="PS50240"/>
    </source>
</evidence>
<organism evidence="14 15">
    <name type="scientific">Aythya fuligula</name>
    <name type="common">Tufted duck</name>
    <name type="synonym">Anas fuligula</name>
    <dbReference type="NCBI Taxonomy" id="219594"/>
    <lineage>
        <taxon>Eukaryota</taxon>
        <taxon>Metazoa</taxon>
        <taxon>Chordata</taxon>
        <taxon>Craniata</taxon>
        <taxon>Vertebrata</taxon>
        <taxon>Euteleostomi</taxon>
        <taxon>Archelosauria</taxon>
        <taxon>Archosauria</taxon>
        <taxon>Dinosauria</taxon>
        <taxon>Saurischia</taxon>
        <taxon>Theropoda</taxon>
        <taxon>Coelurosauria</taxon>
        <taxon>Aves</taxon>
        <taxon>Neognathae</taxon>
        <taxon>Galloanserae</taxon>
        <taxon>Anseriformes</taxon>
        <taxon>Anatidae</taxon>
        <taxon>Aythyinae</taxon>
        <taxon>Aythya</taxon>
    </lineage>
</organism>
<dbReference type="InterPro" id="IPR001254">
    <property type="entry name" value="Trypsin_dom"/>
</dbReference>
<dbReference type="InterPro" id="IPR033116">
    <property type="entry name" value="TRYPSIN_SER"/>
</dbReference>
<name>A0A6J3CLY6_AYTFU</name>
<dbReference type="Pfam" id="PF00089">
    <property type="entry name" value="Trypsin"/>
    <property type="match status" value="2"/>
</dbReference>
<dbReference type="GO" id="GO:0030133">
    <property type="term" value="C:transport vesicle"/>
    <property type="evidence" value="ECO:0007669"/>
    <property type="project" value="UniProtKB-SubCell"/>
</dbReference>
<dbReference type="Gene3D" id="2.60.120.290">
    <property type="entry name" value="Spermadhesin, CUB domain"/>
    <property type="match status" value="5"/>
</dbReference>
<dbReference type="GO" id="GO:0006508">
    <property type="term" value="P:proteolysis"/>
    <property type="evidence" value="ECO:0007669"/>
    <property type="project" value="UniProtKB-KW"/>
</dbReference>